<gene>
    <name evidence="2" type="ORF">SK128_022685</name>
</gene>
<keyword evidence="3" id="KW-1185">Reference proteome</keyword>
<proteinExistence type="predicted"/>
<organism evidence="2 3">
    <name type="scientific">Halocaridina rubra</name>
    <name type="common">Hawaiian red shrimp</name>
    <dbReference type="NCBI Taxonomy" id="373956"/>
    <lineage>
        <taxon>Eukaryota</taxon>
        <taxon>Metazoa</taxon>
        <taxon>Ecdysozoa</taxon>
        <taxon>Arthropoda</taxon>
        <taxon>Crustacea</taxon>
        <taxon>Multicrustacea</taxon>
        <taxon>Malacostraca</taxon>
        <taxon>Eumalacostraca</taxon>
        <taxon>Eucarida</taxon>
        <taxon>Decapoda</taxon>
        <taxon>Pleocyemata</taxon>
        <taxon>Caridea</taxon>
        <taxon>Atyoidea</taxon>
        <taxon>Atyidae</taxon>
        <taxon>Halocaridina</taxon>
    </lineage>
</organism>
<sequence length="75" mass="8296">MGLLQLQWKETPFFYEQQHNGVRTKSSANPGGQMDYVLRRDRQKMRNVRAPGNELENAAGGEGGGKGGEEEGMEA</sequence>
<dbReference type="Proteomes" id="UP001381693">
    <property type="component" value="Unassembled WGS sequence"/>
</dbReference>
<evidence type="ECO:0000313" key="3">
    <source>
        <dbReference type="Proteomes" id="UP001381693"/>
    </source>
</evidence>
<accession>A0AAN8ZYW4</accession>
<evidence type="ECO:0000256" key="1">
    <source>
        <dbReference type="SAM" id="MobiDB-lite"/>
    </source>
</evidence>
<dbReference type="AlphaFoldDB" id="A0AAN8ZYW4"/>
<name>A0AAN8ZYW4_HALRR</name>
<evidence type="ECO:0000313" key="2">
    <source>
        <dbReference type="EMBL" id="KAK7065935.1"/>
    </source>
</evidence>
<feature type="region of interest" description="Disordered" evidence="1">
    <location>
        <begin position="48"/>
        <end position="75"/>
    </location>
</feature>
<protein>
    <submittedName>
        <fullName evidence="2">Uncharacterized protein</fullName>
    </submittedName>
</protein>
<reference evidence="2 3" key="1">
    <citation type="submission" date="2023-11" db="EMBL/GenBank/DDBJ databases">
        <title>Halocaridina rubra genome assembly.</title>
        <authorList>
            <person name="Smith C."/>
        </authorList>
    </citation>
    <scope>NUCLEOTIDE SEQUENCE [LARGE SCALE GENOMIC DNA]</scope>
    <source>
        <strain evidence="2">EP-1</strain>
        <tissue evidence="2">Whole</tissue>
    </source>
</reference>
<dbReference type="EMBL" id="JAXCGZ010019614">
    <property type="protein sequence ID" value="KAK7065935.1"/>
    <property type="molecule type" value="Genomic_DNA"/>
</dbReference>
<comment type="caution">
    <text evidence="2">The sequence shown here is derived from an EMBL/GenBank/DDBJ whole genome shotgun (WGS) entry which is preliminary data.</text>
</comment>